<dbReference type="RefSeq" id="WP_092421638.1">
    <property type="nucleotide sequence ID" value="NZ_FNCL01000002.1"/>
</dbReference>
<dbReference type="Gene3D" id="2.30.30.240">
    <property type="entry name" value="PRC-barrel domain"/>
    <property type="match status" value="1"/>
</dbReference>
<dbReference type="STRING" id="311180.SAMN04488050_101632"/>
<organism evidence="4 5">
    <name type="scientific">Alloyangia pacifica</name>
    <dbReference type="NCBI Taxonomy" id="311180"/>
    <lineage>
        <taxon>Bacteria</taxon>
        <taxon>Pseudomonadati</taxon>
        <taxon>Pseudomonadota</taxon>
        <taxon>Alphaproteobacteria</taxon>
        <taxon>Rhodobacterales</taxon>
        <taxon>Roseobacteraceae</taxon>
        <taxon>Alloyangia</taxon>
    </lineage>
</organism>
<keyword evidence="5" id="KW-1185">Reference proteome</keyword>
<dbReference type="InterPro" id="IPR011033">
    <property type="entry name" value="PRC_barrel-like_sf"/>
</dbReference>
<keyword evidence="1" id="KW-0175">Coiled coil</keyword>
<dbReference type="SUPFAM" id="SSF50346">
    <property type="entry name" value="PRC-barrel domain"/>
    <property type="match status" value="1"/>
</dbReference>
<gene>
    <name evidence="4" type="ORF">SAMN04488050_101632</name>
</gene>
<reference evidence="5" key="1">
    <citation type="submission" date="2016-10" db="EMBL/GenBank/DDBJ databases">
        <authorList>
            <person name="Varghese N."/>
            <person name="Submissions S."/>
        </authorList>
    </citation>
    <scope>NUCLEOTIDE SEQUENCE [LARGE SCALE GENOMIC DNA]</scope>
    <source>
        <strain evidence="5">DSM 26894</strain>
    </source>
</reference>
<accession>A0A1I6PMA1</accession>
<feature type="coiled-coil region" evidence="1">
    <location>
        <begin position="26"/>
        <end position="86"/>
    </location>
</feature>
<feature type="signal peptide" evidence="2">
    <location>
        <begin position="1"/>
        <end position="21"/>
    </location>
</feature>
<name>A0A1I6PMA1_9RHOB</name>
<dbReference type="AlphaFoldDB" id="A0A1I6PMA1"/>
<feature type="chain" id="PRO_5011768441" evidence="2">
    <location>
        <begin position="22"/>
        <end position="231"/>
    </location>
</feature>
<dbReference type="Proteomes" id="UP000199392">
    <property type="component" value="Unassembled WGS sequence"/>
</dbReference>
<evidence type="ECO:0000256" key="2">
    <source>
        <dbReference type="SAM" id="SignalP"/>
    </source>
</evidence>
<dbReference type="OrthoDB" id="6158291at2"/>
<dbReference type="InterPro" id="IPR027275">
    <property type="entry name" value="PRC-brl_dom"/>
</dbReference>
<evidence type="ECO:0000313" key="5">
    <source>
        <dbReference type="Proteomes" id="UP000199392"/>
    </source>
</evidence>
<keyword evidence="2" id="KW-0732">Signal</keyword>
<sequence>MKRLTTTAAIIALTAGTAVYAQESNMDAAKDNADAAVQNAEQAMENTGDAIAQETDEAVAEGEQAMEEAGDAMAEAGDEMKQEAEEAGDAMAEAGTEMKQEAGEMAASVDGMFNGSPDGLIRTRDITGGAVYAVDADGEAMEWDDGMSYDTVSDDWDNVGEIEDIVLNADGSFRGIVAEVGGFLDIGDKHVLLELDSAKFVPIDDGSYSVVTNMTKDQLMELEDIDESPMN</sequence>
<dbReference type="Pfam" id="PF05239">
    <property type="entry name" value="PRC"/>
    <property type="match status" value="1"/>
</dbReference>
<evidence type="ECO:0000259" key="3">
    <source>
        <dbReference type="Pfam" id="PF05239"/>
    </source>
</evidence>
<evidence type="ECO:0000313" key="4">
    <source>
        <dbReference type="EMBL" id="SFS41165.1"/>
    </source>
</evidence>
<feature type="domain" description="PRC-barrel" evidence="3">
    <location>
        <begin position="157"/>
        <end position="206"/>
    </location>
</feature>
<evidence type="ECO:0000256" key="1">
    <source>
        <dbReference type="SAM" id="Coils"/>
    </source>
</evidence>
<dbReference type="EMBL" id="FOZW01000001">
    <property type="protein sequence ID" value="SFS41165.1"/>
    <property type="molecule type" value="Genomic_DNA"/>
</dbReference>
<proteinExistence type="predicted"/>
<protein>
    <submittedName>
        <fullName evidence="4">PRC-barrel domain-containing protein</fullName>
    </submittedName>
</protein>